<evidence type="ECO:0000256" key="2">
    <source>
        <dbReference type="SAM" id="SignalP"/>
    </source>
</evidence>
<evidence type="ECO:0000313" key="3">
    <source>
        <dbReference type="EMBL" id="CAA2978252.1"/>
    </source>
</evidence>
<dbReference type="Proteomes" id="UP000594638">
    <property type="component" value="Unassembled WGS sequence"/>
</dbReference>
<reference evidence="3 4" key="1">
    <citation type="submission" date="2019-12" db="EMBL/GenBank/DDBJ databases">
        <authorList>
            <person name="Alioto T."/>
            <person name="Alioto T."/>
            <person name="Gomez Garrido J."/>
        </authorList>
    </citation>
    <scope>NUCLEOTIDE SEQUENCE [LARGE SCALE GENOMIC DNA]</scope>
</reference>
<dbReference type="Gramene" id="OE9A107287T1">
    <property type="protein sequence ID" value="OE9A107287C1"/>
    <property type="gene ID" value="OE9A107287"/>
</dbReference>
<evidence type="ECO:0000313" key="4">
    <source>
        <dbReference type="Proteomes" id="UP000594638"/>
    </source>
</evidence>
<accession>A0A8S0RG15</accession>
<dbReference type="AlphaFoldDB" id="A0A8S0RG15"/>
<comment type="caution">
    <text evidence="3">The sequence shown here is derived from an EMBL/GenBank/DDBJ whole genome shotgun (WGS) entry which is preliminary data.</text>
</comment>
<feature type="non-terminal residue" evidence="3">
    <location>
        <position position="104"/>
    </location>
</feature>
<name>A0A8S0RG15_OLEEU</name>
<dbReference type="EMBL" id="CACTIH010003617">
    <property type="protein sequence ID" value="CAA2978252.1"/>
    <property type="molecule type" value="Genomic_DNA"/>
</dbReference>
<organism evidence="3 4">
    <name type="scientific">Olea europaea subsp. europaea</name>
    <dbReference type="NCBI Taxonomy" id="158383"/>
    <lineage>
        <taxon>Eukaryota</taxon>
        <taxon>Viridiplantae</taxon>
        <taxon>Streptophyta</taxon>
        <taxon>Embryophyta</taxon>
        <taxon>Tracheophyta</taxon>
        <taxon>Spermatophyta</taxon>
        <taxon>Magnoliopsida</taxon>
        <taxon>eudicotyledons</taxon>
        <taxon>Gunneridae</taxon>
        <taxon>Pentapetalae</taxon>
        <taxon>asterids</taxon>
        <taxon>lamiids</taxon>
        <taxon>Lamiales</taxon>
        <taxon>Oleaceae</taxon>
        <taxon>Oleeae</taxon>
        <taxon>Olea</taxon>
    </lineage>
</organism>
<keyword evidence="2" id="KW-0732">Signal</keyword>
<gene>
    <name evidence="3" type="ORF">OLEA9_A107287</name>
</gene>
<feature type="chain" id="PRO_5035878967" evidence="2">
    <location>
        <begin position="20"/>
        <end position="104"/>
    </location>
</feature>
<keyword evidence="4" id="KW-1185">Reference proteome</keyword>
<feature type="signal peptide" evidence="2">
    <location>
        <begin position="1"/>
        <end position="19"/>
    </location>
</feature>
<evidence type="ECO:0000256" key="1">
    <source>
        <dbReference type="SAM" id="MobiDB-lite"/>
    </source>
</evidence>
<feature type="region of interest" description="Disordered" evidence="1">
    <location>
        <begin position="81"/>
        <end position="104"/>
    </location>
</feature>
<sequence length="104" mass="11395">MEAMRSFVVSLLRVALATACSNSDAGDDEKLGIRIAAKCCLKQQHLIDLTHLVIDLSEVKRLKEDLFGKFWVMMSRNSAQRALDDETGLPSSKASPAGVLSEMN</sequence>
<proteinExistence type="predicted"/>
<protein>
    <submittedName>
        <fullName evidence="3">Uncharacterized protein</fullName>
    </submittedName>
</protein>